<evidence type="ECO:0000313" key="2">
    <source>
        <dbReference type="Proteomes" id="UP001438707"/>
    </source>
</evidence>
<organism evidence="1 2">
    <name type="scientific">Apatococcus lobatus</name>
    <dbReference type="NCBI Taxonomy" id="904363"/>
    <lineage>
        <taxon>Eukaryota</taxon>
        <taxon>Viridiplantae</taxon>
        <taxon>Chlorophyta</taxon>
        <taxon>core chlorophytes</taxon>
        <taxon>Trebouxiophyceae</taxon>
        <taxon>Chlorellales</taxon>
        <taxon>Chlorellaceae</taxon>
        <taxon>Apatococcus</taxon>
    </lineage>
</organism>
<protein>
    <submittedName>
        <fullName evidence="1">Uncharacterized protein</fullName>
    </submittedName>
</protein>
<sequence>MPVALESGSNTYLLLRVQENVLQTRPVVKLNFPAETPAAFGLLQSDSAGNMAWLTQYVNALVPPPNLLYYMKGQCGADGAARLRVDSTPELKPFASKVVFALVLKARTYSASDVAAVYAQCSVTFDPSLPLDQLWSASSVERYGNDADSLQLGVTLQRTVTNGVLVGFSASSRPGNWVEVDAVVYDPTGNPTV</sequence>
<name>A0AAW1Q1S9_9CHLO</name>
<comment type="caution">
    <text evidence="1">The sequence shown here is derived from an EMBL/GenBank/DDBJ whole genome shotgun (WGS) entry which is preliminary data.</text>
</comment>
<reference evidence="1 2" key="1">
    <citation type="journal article" date="2024" name="Nat. Commun.">
        <title>Phylogenomics reveals the evolutionary origins of lichenization in chlorophyte algae.</title>
        <authorList>
            <person name="Puginier C."/>
            <person name="Libourel C."/>
            <person name="Otte J."/>
            <person name="Skaloud P."/>
            <person name="Haon M."/>
            <person name="Grisel S."/>
            <person name="Petersen M."/>
            <person name="Berrin J.G."/>
            <person name="Delaux P.M."/>
            <person name="Dal Grande F."/>
            <person name="Keller J."/>
        </authorList>
    </citation>
    <scope>NUCLEOTIDE SEQUENCE [LARGE SCALE GENOMIC DNA]</scope>
    <source>
        <strain evidence="1 2">SAG 2145</strain>
    </source>
</reference>
<dbReference type="Proteomes" id="UP001438707">
    <property type="component" value="Unassembled WGS sequence"/>
</dbReference>
<accession>A0AAW1Q1S9</accession>
<proteinExistence type="predicted"/>
<keyword evidence="2" id="KW-1185">Reference proteome</keyword>
<evidence type="ECO:0000313" key="1">
    <source>
        <dbReference type="EMBL" id="KAK9816105.1"/>
    </source>
</evidence>
<dbReference type="AlphaFoldDB" id="A0AAW1Q1S9"/>
<gene>
    <name evidence="1" type="ORF">WJX74_003918</name>
</gene>
<dbReference type="EMBL" id="JALJOS010000091">
    <property type="protein sequence ID" value="KAK9816105.1"/>
    <property type="molecule type" value="Genomic_DNA"/>
</dbReference>